<feature type="domain" description="Thioredoxin" evidence="2">
    <location>
        <begin position="47"/>
        <end position="184"/>
    </location>
</feature>
<reference evidence="3" key="1">
    <citation type="submission" date="2020-04" db="EMBL/GenBank/DDBJ databases">
        <title>Description of Shewanella salipaludis sp. nov., isolated from a salt marsh.</title>
        <authorList>
            <person name="Park S."/>
            <person name="Yoon J.-H."/>
        </authorList>
    </citation>
    <scope>NUCLEOTIDE SEQUENCE</scope>
    <source>
        <strain evidence="3">SHSM-M6</strain>
    </source>
</reference>
<dbReference type="AlphaFoldDB" id="A0A972FXP5"/>
<dbReference type="InterPro" id="IPR013740">
    <property type="entry name" value="Redoxin"/>
</dbReference>
<evidence type="ECO:0000256" key="1">
    <source>
        <dbReference type="SAM" id="SignalP"/>
    </source>
</evidence>
<dbReference type="PROSITE" id="PS51352">
    <property type="entry name" value="THIOREDOXIN_2"/>
    <property type="match status" value="2"/>
</dbReference>
<dbReference type="Pfam" id="PF00578">
    <property type="entry name" value="AhpC-TSA"/>
    <property type="match status" value="1"/>
</dbReference>
<dbReference type="EMBL" id="JAAXYH010000001">
    <property type="protein sequence ID" value="NMH63826.1"/>
    <property type="molecule type" value="Genomic_DNA"/>
</dbReference>
<dbReference type="InterPro" id="IPR050553">
    <property type="entry name" value="Thioredoxin_ResA/DsbE_sf"/>
</dbReference>
<dbReference type="GO" id="GO:0016209">
    <property type="term" value="F:antioxidant activity"/>
    <property type="evidence" value="ECO:0007669"/>
    <property type="project" value="InterPro"/>
</dbReference>
<dbReference type="InterPro" id="IPR036249">
    <property type="entry name" value="Thioredoxin-like_sf"/>
</dbReference>
<dbReference type="RefSeq" id="WP_169562451.1">
    <property type="nucleotide sequence ID" value="NZ_JAAXYH010000001.1"/>
</dbReference>
<dbReference type="Gene3D" id="3.40.30.10">
    <property type="entry name" value="Glutaredoxin"/>
    <property type="match status" value="2"/>
</dbReference>
<organism evidence="3 4">
    <name type="scientific">Shewanella salipaludis</name>
    <dbReference type="NCBI Taxonomy" id="2723052"/>
    <lineage>
        <taxon>Bacteria</taxon>
        <taxon>Pseudomonadati</taxon>
        <taxon>Pseudomonadota</taxon>
        <taxon>Gammaproteobacteria</taxon>
        <taxon>Alteromonadales</taxon>
        <taxon>Shewanellaceae</taxon>
        <taxon>Shewanella</taxon>
    </lineage>
</organism>
<evidence type="ECO:0000259" key="2">
    <source>
        <dbReference type="PROSITE" id="PS51352"/>
    </source>
</evidence>
<gene>
    <name evidence="3" type="ORF">HC757_01320</name>
</gene>
<sequence length="355" mass="39362">MKTGFNTLLKTPLIAFLCLLTLAQVAHGADDDYSAEGERRAKSAGESLVGTPAPQMQFQTLDGRTIDLAELYGKKPVYIKFWATWCVPCREQMPGFEDINKKYADKIQVIAVNTGISDSVTSVTEFSKKMGLSMPITIDDGKLARAFHLRVTPQHLLIDKNGKFAYFGHRDDTEFHQALDKVIAEKASGKPLANPTFVAKDSGYNLGDTVPELAFSTIDEKPLKFTFNTDGSKKLALVFFGPWCEWYLEKTEPKTSLACTQVRELLEQKSQAASVQWVTVSTNLWSSVAELDDYRKSYGTSMPIVFDKEGDLFKQFGVNQVPSITLIDADGKVSLKSSIQDEDFDAALHAISTLK</sequence>
<dbReference type="SUPFAM" id="SSF52833">
    <property type="entry name" value="Thioredoxin-like"/>
    <property type="match status" value="2"/>
</dbReference>
<evidence type="ECO:0000313" key="4">
    <source>
        <dbReference type="Proteomes" id="UP000737113"/>
    </source>
</evidence>
<keyword evidence="4" id="KW-1185">Reference proteome</keyword>
<accession>A0A972FXP5</accession>
<evidence type="ECO:0000313" key="3">
    <source>
        <dbReference type="EMBL" id="NMH63826.1"/>
    </source>
</evidence>
<proteinExistence type="predicted"/>
<dbReference type="PANTHER" id="PTHR42852">
    <property type="entry name" value="THIOL:DISULFIDE INTERCHANGE PROTEIN DSBE"/>
    <property type="match status" value="1"/>
</dbReference>
<feature type="chain" id="PRO_5036872282" evidence="1">
    <location>
        <begin position="29"/>
        <end position="355"/>
    </location>
</feature>
<feature type="signal peptide" evidence="1">
    <location>
        <begin position="1"/>
        <end position="28"/>
    </location>
</feature>
<dbReference type="Pfam" id="PF08534">
    <property type="entry name" value="Redoxin"/>
    <property type="match status" value="1"/>
</dbReference>
<dbReference type="GO" id="GO:0016491">
    <property type="term" value="F:oxidoreductase activity"/>
    <property type="evidence" value="ECO:0007669"/>
    <property type="project" value="InterPro"/>
</dbReference>
<comment type="caution">
    <text evidence="3">The sequence shown here is derived from an EMBL/GenBank/DDBJ whole genome shotgun (WGS) entry which is preliminary data.</text>
</comment>
<dbReference type="CDD" id="cd02966">
    <property type="entry name" value="TlpA_like_family"/>
    <property type="match status" value="1"/>
</dbReference>
<name>A0A972FXP5_9GAMM</name>
<dbReference type="PANTHER" id="PTHR42852:SF17">
    <property type="entry name" value="THIOREDOXIN-LIKE PROTEIN HI_1115"/>
    <property type="match status" value="1"/>
</dbReference>
<dbReference type="InterPro" id="IPR013766">
    <property type="entry name" value="Thioredoxin_domain"/>
</dbReference>
<dbReference type="Proteomes" id="UP000737113">
    <property type="component" value="Unassembled WGS sequence"/>
</dbReference>
<keyword evidence="1" id="KW-0732">Signal</keyword>
<dbReference type="InterPro" id="IPR000866">
    <property type="entry name" value="AhpC/TSA"/>
</dbReference>
<feature type="domain" description="Thioredoxin" evidence="2">
    <location>
        <begin position="204"/>
        <end position="355"/>
    </location>
</feature>
<protein>
    <submittedName>
        <fullName evidence="3">Redoxin family protein</fullName>
    </submittedName>
</protein>